<dbReference type="InterPro" id="IPR010425">
    <property type="entry name" value="Caps_synth_GfcC-like_C"/>
</dbReference>
<dbReference type="AlphaFoldDB" id="A0A078MJ49"/>
<evidence type="ECO:0000313" key="3">
    <source>
        <dbReference type="EMBL" id="CEA06295.1"/>
    </source>
</evidence>
<dbReference type="Gene3D" id="3.10.560.10">
    <property type="entry name" value="Outer membrane lipoprotein wza domain like"/>
    <property type="match status" value="1"/>
</dbReference>
<keyword evidence="1" id="KW-0732">Signal</keyword>
<evidence type="ECO:0000259" key="2">
    <source>
        <dbReference type="Pfam" id="PF06251"/>
    </source>
</evidence>
<dbReference type="Pfam" id="PF06251">
    <property type="entry name" value="Caps_syn_GfcC_C"/>
    <property type="match status" value="1"/>
</dbReference>
<dbReference type="RefSeq" id="WP_052508807.1">
    <property type="nucleotide sequence ID" value="NZ_LK391969.1"/>
</dbReference>
<dbReference type="EMBL" id="LK391969">
    <property type="protein sequence ID" value="CEF27720.1"/>
    <property type="molecule type" value="Genomic_DNA"/>
</dbReference>
<reference evidence="3" key="1">
    <citation type="submission" date="2014-07" db="EMBL/GenBank/DDBJ databases">
        <authorList>
            <person name="Urmite Genomes Urmite Genomes"/>
        </authorList>
    </citation>
    <scope>NUCLEOTIDE SEQUENCE</scope>
    <source>
        <strain evidence="3">12M76_air</strain>
    </source>
</reference>
<accession>A0A078MJ49</accession>
<dbReference type="PATRIC" id="fig|1461581.3.peg.2638"/>
<dbReference type="EMBL" id="LM997413">
    <property type="protein sequence ID" value="CEA06295.1"/>
    <property type="molecule type" value="Genomic_DNA"/>
</dbReference>
<evidence type="ECO:0000256" key="1">
    <source>
        <dbReference type="SAM" id="SignalP"/>
    </source>
</evidence>
<dbReference type="OrthoDB" id="6999256at2"/>
<proteinExistence type="predicted"/>
<feature type="chain" id="PRO_5007377995" description="Capsule biosynthesis GfcC-like C-terminal domain-containing protein" evidence="1">
    <location>
        <begin position="27"/>
        <end position="261"/>
    </location>
</feature>
<protein>
    <recommendedName>
        <fullName evidence="2">Capsule biosynthesis GfcC-like C-terminal domain-containing protein</fullName>
    </recommendedName>
</protein>
<gene>
    <name evidence="3" type="ORF">BN1049_02679</name>
</gene>
<feature type="signal peptide" evidence="1">
    <location>
        <begin position="1"/>
        <end position="26"/>
    </location>
</feature>
<organism evidence="3">
    <name type="scientific">Pseudomonas saudimassiliensis</name>
    <dbReference type="NCBI Taxonomy" id="1461581"/>
    <lineage>
        <taxon>Bacteria</taxon>
        <taxon>Pseudomonadati</taxon>
        <taxon>Pseudomonadota</taxon>
        <taxon>Gammaproteobacteria</taxon>
        <taxon>Pseudomonadales</taxon>
        <taxon>Pseudomonadaceae</taxon>
        <taxon>Pseudomonas</taxon>
    </lineage>
</organism>
<name>A0A078MJ49_9PSED</name>
<feature type="domain" description="Capsule biosynthesis GfcC-like C-terminal" evidence="2">
    <location>
        <begin position="168"/>
        <end position="251"/>
    </location>
</feature>
<sequence>MIALRMLRRAAVAALAAGALVSTVSADTIYVDGAVLKPGEYQWQPGARLHDAVVAGQVSAQAWPLGAALLRQSAIEPQQRLKAGVLYELRANKLHARAENNPELQQLLERMESFVERLPVTGRVVAQLDPFQLLIASNNDLLEAGDELVYPRRPSTIRVLGAVASDCQLAFDAALRLKDYLRQCPAHPAADRNAVHVIQPDGTRERIGIAHWNEQQATLAVGAVIYVPVNPAALSPEARELNEDMAALLATQYSLGGRYSE</sequence>